<keyword evidence="3" id="KW-0067">ATP-binding</keyword>
<dbReference type="InterPro" id="IPR013221">
    <property type="entry name" value="Mur_ligase_cen"/>
</dbReference>
<dbReference type="GO" id="GO:0016881">
    <property type="term" value="F:acid-amino acid ligase activity"/>
    <property type="evidence" value="ECO:0007669"/>
    <property type="project" value="InterPro"/>
</dbReference>
<dbReference type="InterPro" id="IPR036565">
    <property type="entry name" value="Mur-like_cat_sf"/>
</dbReference>
<accession>A0A6J6Q081</accession>
<dbReference type="PANTHER" id="PTHR43024:SF1">
    <property type="entry name" value="UDP-N-ACETYLMURAMOYL-TRIPEPTIDE--D-ALANYL-D-ALANINE LIGASE"/>
    <property type="match status" value="1"/>
</dbReference>
<dbReference type="GO" id="GO:0005524">
    <property type="term" value="F:ATP binding"/>
    <property type="evidence" value="ECO:0007669"/>
    <property type="project" value="UniProtKB-KW"/>
</dbReference>
<dbReference type="Gene3D" id="3.90.190.20">
    <property type="entry name" value="Mur ligase, C-terminal domain"/>
    <property type="match status" value="1"/>
</dbReference>
<dbReference type="AlphaFoldDB" id="A0A6J6Q081"/>
<feature type="domain" description="Mur ligase central" evidence="5">
    <location>
        <begin position="4"/>
        <end position="171"/>
    </location>
</feature>
<evidence type="ECO:0000259" key="4">
    <source>
        <dbReference type="Pfam" id="PF02875"/>
    </source>
</evidence>
<evidence type="ECO:0000313" key="6">
    <source>
        <dbReference type="EMBL" id="CAB4704469.1"/>
    </source>
</evidence>
<dbReference type="Pfam" id="PF08245">
    <property type="entry name" value="Mur_ligase_M"/>
    <property type="match status" value="1"/>
</dbReference>
<dbReference type="InterPro" id="IPR036615">
    <property type="entry name" value="Mur_ligase_C_dom_sf"/>
</dbReference>
<sequence length="312" mass="32044">MSAGLRTSANEKSFNNETGLPVTILNSPDDTEALVLEMGMRGFGEIARLCAIGQPTIGLVTRVAAAHTELLGGIDGVARAKSELVAALPANGLAVLNADDHHVLAMKSLASCRVLTFGRSAAADVRIDNLILDDLARPRFDLRTPWGTAAVQLAVSGEHMAANAAGAIAIAASCGVNLDAAVAAVGHAQLSPWRMEITRSASGAIVINDAYNANPESMRAAIETLASLQVSGRRVAVLGVMAELADPAGDHAAIAQLLQQRNIELIAVGTDNYGVPARGDAQAVISSLAGNDAVLIKGSRVAGLERLAALVV</sequence>
<evidence type="ECO:0000256" key="1">
    <source>
        <dbReference type="ARBA" id="ARBA00022598"/>
    </source>
</evidence>
<name>A0A6J6Q081_9ZZZZ</name>
<dbReference type="PANTHER" id="PTHR43024">
    <property type="entry name" value="UDP-N-ACETYLMURAMOYL-TRIPEPTIDE--D-ALANYL-D-ALANINE LIGASE"/>
    <property type="match status" value="1"/>
</dbReference>
<protein>
    <submittedName>
        <fullName evidence="6">Unannotated protein</fullName>
    </submittedName>
</protein>
<organism evidence="6">
    <name type="scientific">freshwater metagenome</name>
    <dbReference type="NCBI Taxonomy" id="449393"/>
    <lineage>
        <taxon>unclassified sequences</taxon>
        <taxon>metagenomes</taxon>
        <taxon>ecological metagenomes</taxon>
    </lineage>
</organism>
<evidence type="ECO:0000256" key="2">
    <source>
        <dbReference type="ARBA" id="ARBA00022741"/>
    </source>
</evidence>
<keyword evidence="2" id="KW-0547">Nucleotide-binding</keyword>
<dbReference type="InterPro" id="IPR051046">
    <property type="entry name" value="MurCDEF_CellWall_CoF430Synth"/>
</dbReference>
<proteinExistence type="predicted"/>
<feature type="domain" description="Mur ligase C-terminal" evidence="4">
    <location>
        <begin position="194"/>
        <end position="283"/>
    </location>
</feature>
<dbReference type="Pfam" id="PF02875">
    <property type="entry name" value="Mur_ligase_C"/>
    <property type="match status" value="1"/>
</dbReference>
<keyword evidence="1" id="KW-0436">Ligase</keyword>
<dbReference type="EMBL" id="CAEZXM010000289">
    <property type="protein sequence ID" value="CAB4704469.1"/>
    <property type="molecule type" value="Genomic_DNA"/>
</dbReference>
<dbReference type="SUPFAM" id="SSF53623">
    <property type="entry name" value="MurD-like peptide ligases, catalytic domain"/>
    <property type="match status" value="1"/>
</dbReference>
<gene>
    <name evidence="6" type="ORF">UFOPK2366_01431</name>
</gene>
<dbReference type="SUPFAM" id="SSF53244">
    <property type="entry name" value="MurD-like peptide ligases, peptide-binding domain"/>
    <property type="match status" value="1"/>
</dbReference>
<evidence type="ECO:0000259" key="5">
    <source>
        <dbReference type="Pfam" id="PF08245"/>
    </source>
</evidence>
<evidence type="ECO:0000256" key="3">
    <source>
        <dbReference type="ARBA" id="ARBA00022840"/>
    </source>
</evidence>
<dbReference type="Gene3D" id="3.40.1190.10">
    <property type="entry name" value="Mur-like, catalytic domain"/>
    <property type="match status" value="1"/>
</dbReference>
<reference evidence="6" key="1">
    <citation type="submission" date="2020-05" db="EMBL/GenBank/DDBJ databases">
        <authorList>
            <person name="Chiriac C."/>
            <person name="Salcher M."/>
            <person name="Ghai R."/>
            <person name="Kavagutti S V."/>
        </authorList>
    </citation>
    <scope>NUCLEOTIDE SEQUENCE</scope>
</reference>
<dbReference type="InterPro" id="IPR004101">
    <property type="entry name" value="Mur_ligase_C"/>
</dbReference>